<keyword evidence="2" id="KW-0862">Zinc</keyword>
<dbReference type="EMBL" id="KZ857409">
    <property type="protein sequence ID" value="RDX48796.1"/>
    <property type="molecule type" value="Genomic_DNA"/>
</dbReference>
<organism evidence="5 6">
    <name type="scientific">Lentinus brumalis</name>
    <dbReference type="NCBI Taxonomy" id="2498619"/>
    <lineage>
        <taxon>Eukaryota</taxon>
        <taxon>Fungi</taxon>
        <taxon>Dikarya</taxon>
        <taxon>Basidiomycota</taxon>
        <taxon>Agaricomycotina</taxon>
        <taxon>Agaricomycetes</taxon>
        <taxon>Polyporales</taxon>
        <taxon>Polyporaceae</taxon>
        <taxon>Lentinus</taxon>
    </lineage>
</organism>
<evidence type="ECO:0000256" key="1">
    <source>
        <dbReference type="ARBA" id="ARBA00004123"/>
    </source>
</evidence>
<keyword evidence="6" id="KW-1185">Reference proteome</keyword>
<evidence type="ECO:0000256" key="2">
    <source>
        <dbReference type="ARBA" id="ARBA00022833"/>
    </source>
</evidence>
<evidence type="ECO:0000313" key="6">
    <source>
        <dbReference type="Proteomes" id="UP000256964"/>
    </source>
</evidence>
<comment type="subcellular location">
    <subcellularLocation>
        <location evidence="1">Nucleus</location>
    </subcellularLocation>
</comment>
<dbReference type="AlphaFoldDB" id="A0A371D8E4"/>
<dbReference type="CDD" id="cd21075">
    <property type="entry name" value="DBD_XPA-like"/>
    <property type="match status" value="1"/>
</dbReference>
<feature type="compositionally biased region" description="Low complexity" evidence="4">
    <location>
        <begin position="44"/>
        <end position="68"/>
    </location>
</feature>
<dbReference type="OrthoDB" id="2757550at2759"/>
<proteinExistence type="predicted"/>
<reference evidence="5 6" key="1">
    <citation type="journal article" date="2018" name="Biotechnol. Biofuels">
        <title>Integrative visual omics of the white-rot fungus Polyporus brumalis exposes the biotechnological potential of its oxidative enzymes for delignifying raw plant biomass.</title>
        <authorList>
            <person name="Miyauchi S."/>
            <person name="Rancon A."/>
            <person name="Drula E."/>
            <person name="Hage H."/>
            <person name="Chaduli D."/>
            <person name="Favel A."/>
            <person name="Grisel S."/>
            <person name="Henrissat B."/>
            <person name="Herpoel-Gimbert I."/>
            <person name="Ruiz-Duenas F.J."/>
            <person name="Chevret D."/>
            <person name="Hainaut M."/>
            <person name="Lin J."/>
            <person name="Wang M."/>
            <person name="Pangilinan J."/>
            <person name="Lipzen A."/>
            <person name="Lesage-Meessen L."/>
            <person name="Navarro D."/>
            <person name="Riley R."/>
            <person name="Grigoriev I.V."/>
            <person name="Zhou S."/>
            <person name="Raouche S."/>
            <person name="Rosso M.N."/>
        </authorList>
    </citation>
    <scope>NUCLEOTIDE SEQUENCE [LARGE SCALE GENOMIC DNA]</scope>
    <source>
        <strain evidence="5 6">BRFM 1820</strain>
    </source>
</reference>
<protein>
    <submittedName>
        <fullName evidence="5">Uncharacterized protein</fullName>
    </submittedName>
</protein>
<evidence type="ECO:0000313" key="5">
    <source>
        <dbReference type="EMBL" id="RDX48796.1"/>
    </source>
</evidence>
<keyword evidence="3" id="KW-0539">Nucleus</keyword>
<evidence type="ECO:0000256" key="4">
    <source>
        <dbReference type="SAM" id="MobiDB-lite"/>
    </source>
</evidence>
<sequence length="161" mass="17544">MPKVKKQKQTRSQASPLRRRPNTRSQTQADAAIASRVPSTEAIPAAEPSVAEPAPSTPTPTTAASSTAPDPPAAQETEPAWASRVWVGTTIILSGDCPVQISMTRALALYRLKKEDLDGLPSTMSNHEVNGFFVPMRLYKERDVERRAWDKYGGPEGFLAQ</sequence>
<gene>
    <name evidence="5" type="ORF">OH76DRAFT_1418794</name>
</gene>
<evidence type="ECO:0000256" key="3">
    <source>
        <dbReference type="ARBA" id="ARBA00023242"/>
    </source>
</evidence>
<name>A0A371D8E4_9APHY</name>
<accession>A0A371D8E4</accession>
<dbReference type="GO" id="GO:0005634">
    <property type="term" value="C:nucleus"/>
    <property type="evidence" value="ECO:0007669"/>
    <property type="project" value="UniProtKB-SubCell"/>
</dbReference>
<dbReference type="Proteomes" id="UP000256964">
    <property type="component" value="Unassembled WGS sequence"/>
</dbReference>
<feature type="region of interest" description="Disordered" evidence="4">
    <location>
        <begin position="1"/>
        <end position="80"/>
    </location>
</feature>
<dbReference type="InterPro" id="IPR037129">
    <property type="entry name" value="XPA_sf"/>
</dbReference>
<dbReference type="InterPro" id="IPR009061">
    <property type="entry name" value="DNA-bd_dom_put_sf"/>
</dbReference>
<dbReference type="SUPFAM" id="SSF46955">
    <property type="entry name" value="Putative DNA-binding domain"/>
    <property type="match status" value="1"/>
</dbReference>
<dbReference type="Gene3D" id="3.90.530.10">
    <property type="entry name" value="XPA C-terminal domain"/>
    <property type="match status" value="1"/>
</dbReference>